<keyword evidence="11" id="KW-1185">Reference proteome</keyword>
<evidence type="ECO:0000256" key="6">
    <source>
        <dbReference type="ARBA" id="ARBA00023136"/>
    </source>
</evidence>
<comment type="caution">
    <text evidence="10">The sequence shown here is derived from an EMBL/GenBank/DDBJ whole genome shotgun (WGS) entry which is preliminary data.</text>
</comment>
<evidence type="ECO:0000256" key="4">
    <source>
        <dbReference type="ARBA" id="ARBA00022692"/>
    </source>
</evidence>
<dbReference type="Proteomes" id="UP000294678">
    <property type="component" value="Unassembled WGS sequence"/>
</dbReference>
<keyword evidence="10" id="KW-0449">Lipoprotein</keyword>
<evidence type="ECO:0000256" key="5">
    <source>
        <dbReference type="ARBA" id="ARBA00022989"/>
    </source>
</evidence>
<feature type="domain" description="ABC3 transporter permease C-terminal" evidence="8">
    <location>
        <begin position="258"/>
        <end position="382"/>
    </location>
</feature>
<evidence type="ECO:0000259" key="9">
    <source>
        <dbReference type="Pfam" id="PF12704"/>
    </source>
</evidence>
<evidence type="ECO:0000256" key="2">
    <source>
        <dbReference type="ARBA" id="ARBA00005236"/>
    </source>
</evidence>
<dbReference type="InterPro" id="IPR025857">
    <property type="entry name" value="MacB_PCD"/>
</dbReference>
<feature type="transmembrane region" description="Helical" evidence="7">
    <location>
        <begin position="300"/>
        <end position="330"/>
    </location>
</feature>
<dbReference type="InterPro" id="IPR003838">
    <property type="entry name" value="ABC3_permease_C"/>
</dbReference>
<keyword evidence="3" id="KW-1003">Cell membrane</keyword>
<dbReference type="AlphaFoldDB" id="A0AA46I615"/>
<dbReference type="EMBL" id="SOBG01000002">
    <property type="protein sequence ID" value="TDT71922.1"/>
    <property type="molecule type" value="Genomic_DNA"/>
</dbReference>
<dbReference type="RefSeq" id="WP_134112514.1">
    <property type="nucleotide sequence ID" value="NZ_SOBG01000002.1"/>
</dbReference>
<dbReference type="PANTHER" id="PTHR30489">
    <property type="entry name" value="LIPOPROTEIN-RELEASING SYSTEM TRANSMEMBRANE PROTEIN LOLE"/>
    <property type="match status" value="1"/>
</dbReference>
<comment type="subcellular location">
    <subcellularLocation>
        <location evidence="1">Cell membrane</location>
        <topology evidence="1">Multi-pass membrane protein</topology>
    </subcellularLocation>
</comment>
<dbReference type="GO" id="GO:0044874">
    <property type="term" value="P:lipoprotein localization to outer membrane"/>
    <property type="evidence" value="ECO:0007669"/>
    <property type="project" value="TreeGrafter"/>
</dbReference>
<comment type="similarity">
    <text evidence="2">Belongs to the ABC-4 integral membrane protein family. LolC/E subfamily.</text>
</comment>
<dbReference type="PANTHER" id="PTHR30489:SF0">
    <property type="entry name" value="LIPOPROTEIN-RELEASING SYSTEM TRANSMEMBRANE PROTEIN LOLE"/>
    <property type="match status" value="1"/>
</dbReference>
<feature type="transmembrane region" description="Helical" evidence="7">
    <location>
        <begin position="350"/>
        <end position="372"/>
    </location>
</feature>
<evidence type="ECO:0000313" key="10">
    <source>
        <dbReference type="EMBL" id="TDT71922.1"/>
    </source>
</evidence>
<organism evidence="10 11">
    <name type="scientific">Hypnocyclicus thermotrophus</name>
    <dbReference type="NCBI Taxonomy" id="1627895"/>
    <lineage>
        <taxon>Bacteria</taxon>
        <taxon>Fusobacteriati</taxon>
        <taxon>Fusobacteriota</taxon>
        <taxon>Fusobacteriia</taxon>
        <taxon>Fusobacteriales</taxon>
        <taxon>Fusobacteriaceae</taxon>
        <taxon>Hypnocyclicus</taxon>
    </lineage>
</organism>
<accession>A0AA46I615</accession>
<evidence type="ECO:0000256" key="7">
    <source>
        <dbReference type="SAM" id="Phobius"/>
    </source>
</evidence>
<keyword evidence="4 7" id="KW-0812">Transmembrane</keyword>
<evidence type="ECO:0000256" key="3">
    <source>
        <dbReference type="ARBA" id="ARBA00022475"/>
    </source>
</evidence>
<evidence type="ECO:0000313" key="11">
    <source>
        <dbReference type="Proteomes" id="UP000294678"/>
    </source>
</evidence>
<reference evidence="10 11" key="1">
    <citation type="submission" date="2019-03" db="EMBL/GenBank/DDBJ databases">
        <title>Genomic Encyclopedia of Type Strains, Phase IV (KMG-IV): sequencing the most valuable type-strain genomes for metagenomic binning, comparative biology and taxonomic classification.</title>
        <authorList>
            <person name="Goeker M."/>
        </authorList>
    </citation>
    <scope>NUCLEOTIDE SEQUENCE [LARGE SCALE GENOMIC DNA]</scope>
    <source>
        <strain evidence="10 11">DSM 100055</strain>
    </source>
</reference>
<sequence length="389" mass="43237">MTIEFFIAKKHLLERKKQSFLAILGIAIGIIVLIVSIAIGNGLDKNMINGILSISPHILIDNGGYNIEDYKKIEENLSNINGISGIVPQFSTQGILKYQNNFINAMLGIKVEGISEDKLINDMNFKEKIVAGNINFSKLTSILLGKELFDQLGAKVGDKVQLISAENKKIYLTIVGVFQTGYLEHDTTLVIIPLKTAQIISDSGEVVKNIDVRLKNPYDAYKINDIIKNKINYRSRTWGELNSTLLKSISLEKTVMIVLVSLIIIVAGFVIGVILNMMVREKTKDIGILRSIGYSKKTIINTFLLEGIFLGGIGIFLGLIFSAFILYLIENFLFEKLTAIYYLTSIPVDISFFEISIIVISAFIIIILSSFFPALKAGNLNPVEALKYE</sequence>
<proteinExistence type="inferred from homology"/>
<keyword evidence="6 7" id="KW-0472">Membrane</keyword>
<name>A0AA46I615_9FUSO</name>
<evidence type="ECO:0000259" key="8">
    <source>
        <dbReference type="Pfam" id="PF02687"/>
    </source>
</evidence>
<feature type="domain" description="MacB-like periplasmic core" evidence="9">
    <location>
        <begin position="19"/>
        <end position="228"/>
    </location>
</feature>
<dbReference type="InterPro" id="IPR051447">
    <property type="entry name" value="Lipoprotein-release_system"/>
</dbReference>
<feature type="transmembrane region" description="Helical" evidence="7">
    <location>
        <begin position="20"/>
        <end position="39"/>
    </location>
</feature>
<keyword evidence="5 7" id="KW-1133">Transmembrane helix</keyword>
<feature type="transmembrane region" description="Helical" evidence="7">
    <location>
        <begin position="255"/>
        <end position="279"/>
    </location>
</feature>
<dbReference type="Pfam" id="PF12704">
    <property type="entry name" value="MacB_PCD"/>
    <property type="match status" value="1"/>
</dbReference>
<dbReference type="GO" id="GO:0098797">
    <property type="term" value="C:plasma membrane protein complex"/>
    <property type="evidence" value="ECO:0007669"/>
    <property type="project" value="TreeGrafter"/>
</dbReference>
<dbReference type="Pfam" id="PF02687">
    <property type="entry name" value="FtsX"/>
    <property type="match status" value="1"/>
</dbReference>
<gene>
    <name evidence="10" type="ORF">EV215_0614</name>
</gene>
<evidence type="ECO:0000256" key="1">
    <source>
        <dbReference type="ARBA" id="ARBA00004651"/>
    </source>
</evidence>
<protein>
    <submittedName>
        <fullName evidence="10">Lipoprotein-releasing system permease protein</fullName>
    </submittedName>
</protein>